<dbReference type="GO" id="GO:0004177">
    <property type="term" value="F:aminopeptidase activity"/>
    <property type="evidence" value="ECO:0007669"/>
    <property type="project" value="TreeGrafter"/>
</dbReference>
<dbReference type="InterPro" id="IPR005321">
    <property type="entry name" value="Peptidase_S58_DmpA"/>
</dbReference>
<keyword evidence="3" id="KW-1185">Reference proteome</keyword>
<dbReference type="RefSeq" id="WP_023788773.1">
    <property type="nucleotide sequence ID" value="NC_022997.1"/>
</dbReference>
<dbReference type="AlphaFoldDB" id="V5SFV0"/>
<dbReference type="PANTHER" id="PTHR36512:SF3">
    <property type="entry name" value="BLR5678 PROTEIN"/>
    <property type="match status" value="1"/>
</dbReference>
<sequence length="346" mass="35304">MSLRPGPRNLITDVDGIAVGNAQSLDVRSGVTVVLPDRRTVAGVDVRGGAPGTRETDALDPTCLVEAVDGIVLSGGSVYGLEAMSGVVAWLGARGRGFALGETPTVSPVVPGAVLFDLPNGGDKEWGETPPYREWGRFACEAVSRDFALGNVGAGTGAMAGNIKGGLGSASVIDGAFQVGALIAVNPFGSAVLPGTGHFWAAPFELDGEFGGRGWPGDLPSASAGDPLKGTRLDVSPLAPGGNTTIGVVATNAALTKAEARRIAIMAQDGLARAVRPIHSHVDGDTIFTLATGTAALPGDPLERLMQLMRIGSIAADCVARAVARGVYAAEDLGDMACYRTRYAKE</sequence>
<dbReference type="PATRIC" id="fig|1029756.8.peg.3625"/>
<evidence type="ECO:0000256" key="1">
    <source>
        <dbReference type="ARBA" id="ARBA00007068"/>
    </source>
</evidence>
<reference evidence="2 3" key="1">
    <citation type="journal article" date="2014" name="Genome Announc.">
        <title>Complete Genome Sequence of Hyphomicrobium nitrativorans Strain NL23, a Denitrifying Bacterium Isolated from Biofilm of a Methanol-Fed Denitrification System Treating Seawater at the Montreal Biodome.</title>
        <authorList>
            <person name="Martineau C."/>
            <person name="Villeneuve C."/>
            <person name="Mauffrey F."/>
            <person name="Villemur R."/>
        </authorList>
    </citation>
    <scope>NUCLEOTIDE SEQUENCE [LARGE SCALE GENOMIC DNA]</scope>
    <source>
        <strain evidence="2">NL23</strain>
    </source>
</reference>
<dbReference type="CDD" id="cd02252">
    <property type="entry name" value="nylC_like"/>
    <property type="match status" value="1"/>
</dbReference>
<evidence type="ECO:0000313" key="2">
    <source>
        <dbReference type="EMBL" id="AHB49771.1"/>
    </source>
</evidence>
<dbReference type="EMBL" id="CP006912">
    <property type="protein sequence ID" value="AHB49771.1"/>
    <property type="molecule type" value="Genomic_DNA"/>
</dbReference>
<dbReference type="KEGG" id="hni:W911_17430"/>
<evidence type="ECO:0000313" key="3">
    <source>
        <dbReference type="Proteomes" id="UP000018542"/>
    </source>
</evidence>
<dbReference type="HOGENOM" id="CLU_044458_0_0_5"/>
<name>V5SFV0_9HYPH</name>
<dbReference type="PANTHER" id="PTHR36512">
    <property type="entry name" value="D-AMINOPEPTIDASE"/>
    <property type="match status" value="1"/>
</dbReference>
<dbReference type="Gene3D" id="3.60.70.12">
    <property type="entry name" value="L-amino peptidase D-ALA esterase/amidase"/>
    <property type="match status" value="1"/>
</dbReference>
<proteinExistence type="inferred from homology"/>
<dbReference type="InterPro" id="IPR016117">
    <property type="entry name" value="ArgJ-like_dom_sf"/>
</dbReference>
<dbReference type="STRING" id="1029756.W911_17430"/>
<organism evidence="2 3">
    <name type="scientific">Hyphomicrobium nitrativorans NL23</name>
    <dbReference type="NCBI Taxonomy" id="1029756"/>
    <lineage>
        <taxon>Bacteria</taxon>
        <taxon>Pseudomonadati</taxon>
        <taxon>Pseudomonadota</taxon>
        <taxon>Alphaproteobacteria</taxon>
        <taxon>Hyphomicrobiales</taxon>
        <taxon>Hyphomicrobiaceae</taxon>
        <taxon>Hyphomicrobium</taxon>
    </lineage>
</organism>
<dbReference type="SUPFAM" id="SSF56266">
    <property type="entry name" value="DmpA/ArgJ-like"/>
    <property type="match status" value="1"/>
</dbReference>
<dbReference type="Proteomes" id="UP000018542">
    <property type="component" value="Chromosome"/>
</dbReference>
<dbReference type="Pfam" id="PF03576">
    <property type="entry name" value="Peptidase_S58"/>
    <property type="match status" value="1"/>
</dbReference>
<protein>
    <submittedName>
        <fullName evidence="2">Peptidase T4</fullName>
    </submittedName>
</protein>
<comment type="similarity">
    <text evidence="1">Belongs to the peptidase S58 family.</text>
</comment>
<gene>
    <name evidence="2" type="ORF">W911_17430</name>
</gene>
<dbReference type="OrthoDB" id="9808347at2"/>
<accession>V5SFV0</accession>